<evidence type="ECO:0000256" key="1">
    <source>
        <dbReference type="ARBA" id="ARBA00001971"/>
    </source>
</evidence>
<dbReference type="GO" id="GO:0004497">
    <property type="term" value="F:monooxygenase activity"/>
    <property type="evidence" value="ECO:0007669"/>
    <property type="project" value="UniProtKB-KW"/>
</dbReference>
<proteinExistence type="inferred from homology"/>
<evidence type="ECO:0000256" key="6">
    <source>
        <dbReference type="ARBA" id="ARBA00023002"/>
    </source>
</evidence>
<protein>
    <submittedName>
        <fullName evidence="11">Fumitremorgin C synthase</fullName>
    </submittedName>
</protein>
<evidence type="ECO:0000256" key="3">
    <source>
        <dbReference type="ARBA" id="ARBA00010617"/>
    </source>
</evidence>
<dbReference type="InterPro" id="IPR036396">
    <property type="entry name" value="Cyt_P450_sf"/>
</dbReference>
<comment type="similarity">
    <text evidence="3 10">Belongs to the cytochrome P450 family.</text>
</comment>
<evidence type="ECO:0000256" key="8">
    <source>
        <dbReference type="ARBA" id="ARBA00023033"/>
    </source>
</evidence>
<keyword evidence="7 9" id="KW-0408">Iron</keyword>
<dbReference type="PANTHER" id="PTHR46300">
    <property type="entry name" value="P450, PUTATIVE (EUROFUNG)-RELATED-RELATED"/>
    <property type="match status" value="1"/>
</dbReference>
<dbReference type="Gene3D" id="1.10.630.10">
    <property type="entry name" value="Cytochrome P450"/>
    <property type="match status" value="1"/>
</dbReference>
<dbReference type="EMBL" id="CYGV01000502">
    <property type="protein sequence ID" value="CUA68648.1"/>
    <property type="molecule type" value="Genomic_DNA"/>
</dbReference>
<keyword evidence="12" id="KW-1185">Reference proteome</keyword>
<dbReference type="InterPro" id="IPR001128">
    <property type="entry name" value="Cyt_P450"/>
</dbReference>
<evidence type="ECO:0000256" key="9">
    <source>
        <dbReference type="PIRSR" id="PIRSR602401-1"/>
    </source>
</evidence>
<keyword evidence="8 10" id="KW-0503">Monooxygenase</keyword>
<dbReference type="PRINTS" id="PR00385">
    <property type="entry name" value="P450"/>
</dbReference>
<dbReference type="PRINTS" id="PR00463">
    <property type="entry name" value="EP450I"/>
</dbReference>
<dbReference type="PANTHER" id="PTHR46300:SF7">
    <property type="entry name" value="P450, PUTATIVE (EUROFUNG)-RELATED"/>
    <property type="match status" value="1"/>
</dbReference>
<accession>A0A0K6FR32</accession>
<sequence length="342" mass="39035">MAEEEFFFVTGSEMLKLGYGYQLESKDDIFFQETQLVINRIVKSLAPTSFAVNIFPFLNHIPGWLPGMGWKRTAQEWRKHKEKVYESLYKWTESQVLAGTAEPSVLGYLLQDEDTTTGLSPEEKEKRLKELAIALYGGGTETTSGTLMKFIAAMVLNPNIQAKAQKEIDFVVGSDRLPKMSDRDHLPYTRNLILEVLRWHTVSPTGMVILYDLLHYDIEKGSVIMANTWAMSRDETVYKDSESFNPDRFLDPSVPQLPVFGWGRRICPGMHFAESALFIIITSLLATFTFSAKKDEEGRDIIPQVKGVPDPPTLNLQPFEFEFKIRSELHRKLILTHNTMSN</sequence>
<dbReference type="Pfam" id="PF00067">
    <property type="entry name" value="p450"/>
    <property type="match status" value="1"/>
</dbReference>
<dbReference type="InterPro" id="IPR050364">
    <property type="entry name" value="Cytochrome_P450_fung"/>
</dbReference>
<keyword evidence="4 9" id="KW-0349">Heme</keyword>
<feature type="binding site" description="axial binding residue" evidence="9">
    <location>
        <position position="267"/>
    </location>
    <ligand>
        <name>heme</name>
        <dbReference type="ChEBI" id="CHEBI:30413"/>
    </ligand>
    <ligandPart>
        <name>Fe</name>
        <dbReference type="ChEBI" id="CHEBI:18248"/>
    </ligandPart>
</feature>
<evidence type="ECO:0000256" key="10">
    <source>
        <dbReference type="RuleBase" id="RU000461"/>
    </source>
</evidence>
<keyword evidence="5 9" id="KW-0479">Metal-binding</keyword>
<evidence type="ECO:0000256" key="7">
    <source>
        <dbReference type="ARBA" id="ARBA00023004"/>
    </source>
</evidence>
<evidence type="ECO:0000313" key="11">
    <source>
        <dbReference type="EMBL" id="CUA68648.1"/>
    </source>
</evidence>
<evidence type="ECO:0000256" key="2">
    <source>
        <dbReference type="ARBA" id="ARBA00005179"/>
    </source>
</evidence>
<dbReference type="GO" id="GO:0016705">
    <property type="term" value="F:oxidoreductase activity, acting on paired donors, with incorporation or reduction of molecular oxygen"/>
    <property type="evidence" value="ECO:0007669"/>
    <property type="project" value="InterPro"/>
</dbReference>
<evidence type="ECO:0000313" key="12">
    <source>
        <dbReference type="Proteomes" id="UP000044841"/>
    </source>
</evidence>
<dbReference type="GO" id="GO:0005506">
    <property type="term" value="F:iron ion binding"/>
    <property type="evidence" value="ECO:0007669"/>
    <property type="project" value="InterPro"/>
</dbReference>
<dbReference type="PROSITE" id="PS00086">
    <property type="entry name" value="CYTOCHROME_P450"/>
    <property type="match status" value="1"/>
</dbReference>
<dbReference type="InterPro" id="IPR002401">
    <property type="entry name" value="Cyt_P450_E_grp-I"/>
</dbReference>
<comment type="cofactor">
    <cofactor evidence="1 9">
        <name>heme</name>
        <dbReference type="ChEBI" id="CHEBI:30413"/>
    </cofactor>
</comment>
<name>A0A0K6FR32_9AGAM</name>
<gene>
    <name evidence="11" type="ORF">RSOLAG22IIIB_08023</name>
</gene>
<dbReference type="Proteomes" id="UP000044841">
    <property type="component" value="Unassembled WGS sequence"/>
</dbReference>
<dbReference type="AlphaFoldDB" id="A0A0K6FR32"/>
<comment type="pathway">
    <text evidence="2">Secondary metabolite biosynthesis.</text>
</comment>
<organism evidence="11 12">
    <name type="scientific">Rhizoctonia solani</name>
    <dbReference type="NCBI Taxonomy" id="456999"/>
    <lineage>
        <taxon>Eukaryota</taxon>
        <taxon>Fungi</taxon>
        <taxon>Dikarya</taxon>
        <taxon>Basidiomycota</taxon>
        <taxon>Agaricomycotina</taxon>
        <taxon>Agaricomycetes</taxon>
        <taxon>Cantharellales</taxon>
        <taxon>Ceratobasidiaceae</taxon>
        <taxon>Rhizoctonia</taxon>
    </lineage>
</organism>
<keyword evidence="6 10" id="KW-0560">Oxidoreductase</keyword>
<dbReference type="InterPro" id="IPR017972">
    <property type="entry name" value="Cyt_P450_CS"/>
</dbReference>
<dbReference type="GO" id="GO:0020037">
    <property type="term" value="F:heme binding"/>
    <property type="evidence" value="ECO:0007669"/>
    <property type="project" value="InterPro"/>
</dbReference>
<reference evidence="11 12" key="1">
    <citation type="submission" date="2015-07" db="EMBL/GenBank/DDBJ databases">
        <authorList>
            <person name="Noorani M."/>
        </authorList>
    </citation>
    <scope>NUCLEOTIDE SEQUENCE [LARGE SCALE GENOMIC DNA]</scope>
    <source>
        <strain evidence="11">BBA 69670</strain>
    </source>
</reference>
<evidence type="ECO:0000256" key="4">
    <source>
        <dbReference type="ARBA" id="ARBA00022617"/>
    </source>
</evidence>
<evidence type="ECO:0000256" key="5">
    <source>
        <dbReference type="ARBA" id="ARBA00022723"/>
    </source>
</evidence>
<dbReference type="SUPFAM" id="SSF48264">
    <property type="entry name" value="Cytochrome P450"/>
    <property type="match status" value="1"/>
</dbReference>